<name>A0A1X7VSR2_AMPQE</name>
<organism evidence="2">
    <name type="scientific">Amphimedon queenslandica</name>
    <name type="common">Sponge</name>
    <dbReference type="NCBI Taxonomy" id="400682"/>
    <lineage>
        <taxon>Eukaryota</taxon>
        <taxon>Metazoa</taxon>
        <taxon>Porifera</taxon>
        <taxon>Demospongiae</taxon>
        <taxon>Heteroscleromorpha</taxon>
        <taxon>Haplosclerida</taxon>
        <taxon>Niphatidae</taxon>
        <taxon>Amphimedon</taxon>
    </lineage>
</organism>
<dbReference type="AlphaFoldDB" id="A0A1X7VSR2"/>
<protein>
    <submittedName>
        <fullName evidence="2">Uncharacterized protein</fullName>
    </submittedName>
</protein>
<reference evidence="2" key="1">
    <citation type="submission" date="2017-05" db="UniProtKB">
        <authorList>
            <consortium name="EnsemblMetazoa"/>
        </authorList>
    </citation>
    <scope>IDENTIFICATION</scope>
</reference>
<dbReference type="EnsemblMetazoa" id="Aqu2.1.43117_001">
    <property type="protein sequence ID" value="Aqu2.1.43117_001"/>
    <property type="gene ID" value="Aqu2.1.43117"/>
</dbReference>
<accession>A0A1X7VSR2</accession>
<feature type="region of interest" description="Disordered" evidence="1">
    <location>
        <begin position="180"/>
        <end position="208"/>
    </location>
</feature>
<sequence>MSLEKLISAINDDLTSLIQDESQFTDANPYLFGSDFAKQAKEYLDQAGSLKSTTPEVEHNRRHLFREGLPRRGDWPEKGMEDPISENKYTNKEHGTSEGGQSTSRTKLCTHNTQFKNSCTFSEQKCNSVSGSCNGDSTLKYTYKSSGSAGTFPIKLGKSNEGPVGPKYGERVRNRVFIDTLSNPKALPSPTKSDPTGVGFPRDQRNDL</sequence>
<dbReference type="InParanoid" id="A0A1X7VSR2"/>
<evidence type="ECO:0000313" key="2">
    <source>
        <dbReference type="EnsemblMetazoa" id="Aqu2.1.43117_001"/>
    </source>
</evidence>
<evidence type="ECO:0000256" key="1">
    <source>
        <dbReference type="SAM" id="MobiDB-lite"/>
    </source>
</evidence>
<feature type="compositionally biased region" description="Basic and acidic residues" evidence="1">
    <location>
        <begin position="67"/>
        <end position="81"/>
    </location>
</feature>
<proteinExistence type="predicted"/>
<feature type="region of interest" description="Disordered" evidence="1">
    <location>
        <begin position="67"/>
        <end position="105"/>
    </location>
</feature>